<reference evidence="1 2" key="1">
    <citation type="submission" date="2024-02" db="EMBL/GenBank/DDBJ databases">
        <title>De novo assembly and annotation of 12 fungi associated with fruit tree decline syndrome in Ontario, Canada.</title>
        <authorList>
            <person name="Sulman M."/>
            <person name="Ellouze W."/>
            <person name="Ilyukhin E."/>
        </authorList>
    </citation>
    <scope>NUCLEOTIDE SEQUENCE [LARGE SCALE GENOMIC DNA]</scope>
    <source>
        <strain evidence="1 2">M42-189</strain>
    </source>
</reference>
<comment type="caution">
    <text evidence="1">The sequence shown here is derived from an EMBL/GenBank/DDBJ whole genome shotgun (WGS) entry which is preliminary data.</text>
</comment>
<name>A0ABR3S0S7_9PLEO</name>
<evidence type="ECO:0000313" key="2">
    <source>
        <dbReference type="Proteomes" id="UP001521785"/>
    </source>
</evidence>
<proteinExistence type="predicted"/>
<sequence>MVRIPSPGEYVLLKRMGRPDWPAVICTDDMVPISLQRPNGYLTLVLVIDVKLEFNYAASTDMHDFVPIAGHSNKALQAAHDRVLDEMESPGSSLDHWKLATEDQRNPNFLPTPSPSTNYDFVEGSDEDKVEIAKYMSLLHWNTGSKKRTFATSSPRRESKKACSPRNYLDAIGKDGTASLTATDPRRQNAAKLDFIEGDLSSSRQMVKVYVGENDEEFLIPRLEIDRRPHLSDAKIGCVATMDDGTTRLDLPCLKDFDPVDFRFVAEFLSTGQFGHSVINERNRDRAIAECAAAWPIADQIVLEDLLDHIIAKVQQARPWQPEEAWFFALIVYETPGTPLEAYRLMKDMIAKSLADNLFELIRRLDEDFICRFQKLPELQRDVYRKLVEKAEQRVDE</sequence>
<accession>A0ABR3S0S7</accession>
<evidence type="ECO:0000313" key="1">
    <source>
        <dbReference type="EMBL" id="KAL1610275.1"/>
    </source>
</evidence>
<gene>
    <name evidence="1" type="ORF">SLS60_001940</name>
</gene>
<dbReference type="Proteomes" id="UP001521785">
    <property type="component" value="Unassembled WGS sequence"/>
</dbReference>
<organism evidence="1 2">
    <name type="scientific">Paraconiothyrium brasiliense</name>
    <dbReference type="NCBI Taxonomy" id="300254"/>
    <lineage>
        <taxon>Eukaryota</taxon>
        <taxon>Fungi</taxon>
        <taxon>Dikarya</taxon>
        <taxon>Ascomycota</taxon>
        <taxon>Pezizomycotina</taxon>
        <taxon>Dothideomycetes</taxon>
        <taxon>Pleosporomycetidae</taxon>
        <taxon>Pleosporales</taxon>
        <taxon>Massarineae</taxon>
        <taxon>Didymosphaeriaceae</taxon>
        <taxon>Paraconiothyrium</taxon>
    </lineage>
</organism>
<evidence type="ECO:0008006" key="3">
    <source>
        <dbReference type="Google" id="ProtNLM"/>
    </source>
</evidence>
<keyword evidence="2" id="KW-1185">Reference proteome</keyword>
<protein>
    <recommendedName>
        <fullName evidence="3">PWWP domain-containing protein</fullName>
    </recommendedName>
</protein>
<dbReference type="EMBL" id="JAKJXO020000002">
    <property type="protein sequence ID" value="KAL1610275.1"/>
    <property type="molecule type" value="Genomic_DNA"/>
</dbReference>